<dbReference type="InterPro" id="IPR010982">
    <property type="entry name" value="Lambda_DNA-bd_dom_sf"/>
</dbReference>
<name>A8AVH7_STRGC</name>
<dbReference type="PROSITE" id="PS50943">
    <property type="entry name" value="HTH_CROC1"/>
    <property type="match status" value="1"/>
</dbReference>
<organism evidence="3 4">
    <name type="scientific">Streptococcus gordonii (strain Challis / ATCC 35105 / BCRC 15272 / CH1 / DL1 / V288)</name>
    <dbReference type="NCBI Taxonomy" id="467705"/>
    <lineage>
        <taxon>Bacteria</taxon>
        <taxon>Bacillati</taxon>
        <taxon>Bacillota</taxon>
        <taxon>Bacilli</taxon>
        <taxon>Lactobacillales</taxon>
        <taxon>Streptococcaceae</taxon>
        <taxon>Streptococcus</taxon>
    </lineage>
</organism>
<dbReference type="EMBL" id="CP000725">
    <property type="protein sequence ID" value="ABV10077.1"/>
    <property type="molecule type" value="Genomic_DNA"/>
</dbReference>
<dbReference type="HOGENOM" id="CLU_066192_44_4_9"/>
<gene>
    <name evidence="3" type="ordered locus">SGO_0471</name>
</gene>
<keyword evidence="1 3" id="KW-0238">DNA-binding</keyword>
<dbReference type="PANTHER" id="PTHR46558">
    <property type="entry name" value="TRACRIPTIONAL REGULATORY PROTEIN-RELATED-RELATED"/>
    <property type="match status" value="1"/>
</dbReference>
<reference evidence="3 4" key="1">
    <citation type="journal article" date="2007" name="J. Bacteriol.">
        <title>Genome-wide transcriptional changes in Streptococcus gordonii in response to competence signaling peptide.</title>
        <authorList>
            <person name="Vickerman M.M."/>
            <person name="Iobst S."/>
            <person name="Jesionowski A.M."/>
            <person name="Gill S.R."/>
        </authorList>
    </citation>
    <scope>NUCLEOTIDE SEQUENCE [LARGE SCALE GENOMIC DNA]</scope>
    <source>
        <strain evidence="4">Challis / ATCC 35105 / BCRC 15272 / CH1 / DL1 / V288</strain>
    </source>
</reference>
<proteinExistence type="predicted"/>
<dbReference type="Pfam" id="PF01381">
    <property type="entry name" value="HTH_3"/>
    <property type="match status" value="1"/>
</dbReference>
<dbReference type="GO" id="GO:0003677">
    <property type="term" value="F:DNA binding"/>
    <property type="evidence" value="ECO:0007669"/>
    <property type="project" value="UniProtKB-KW"/>
</dbReference>
<accession>A8AVH7</accession>
<dbReference type="PANTHER" id="PTHR46558:SF3">
    <property type="entry name" value="TRANSCRIPTIONAL REGULATOR"/>
    <property type="match status" value="1"/>
</dbReference>
<evidence type="ECO:0000256" key="1">
    <source>
        <dbReference type="ARBA" id="ARBA00023125"/>
    </source>
</evidence>
<dbReference type="CDD" id="cd00093">
    <property type="entry name" value="HTH_XRE"/>
    <property type="match status" value="1"/>
</dbReference>
<evidence type="ECO:0000259" key="2">
    <source>
        <dbReference type="PROSITE" id="PS50943"/>
    </source>
</evidence>
<dbReference type="SUPFAM" id="SSF47413">
    <property type="entry name" value="lambda repressor-like DNA-binding domains"/>
    <property type="match status" value="1"/>
</dbReference>
<evidence type="ECO:0000313" key="3">
    <source>
        <dbReference type="EMBL" id="ABV10077.1"/>
    </source>
</evidence>
<keyword evidence="4" id="KW-1185">Reference proteome</keyword>
<dbReference type="SMART" id="SM00530">
    <property type="entry name" value="HTH_XRE"/>
    <property type="match status" value="1"/>
</dbReference>
<sequence length="70" mass="7869">MIRTMIMAKNLKLKMARVEHDMTQGDLADAIGVTRQTIGLIEAGKYNPSLSLCLAICKCLNKTLDQLFWE</sequence>
<feature type="domain" description="HTH cro/C1-type" evidence="2">
    <location>
        <begin position="13"/>
        <end position="67"/>
    </location>
</feature>
<evidence type="ECO:0000313" key="4">
    <source>
        <dbReference type="Proteomes" id="UP000001131"/>
    </source>
</evidence>
<dbReference type="AlphaFoldDB" id="A8AVH7"/>
<dbReference type="Gene3D" id="1.10.260.40">
    <property type="entry name" value="lambda repressor-like DNA-binding domains"/>
    <property type="match status" value="1"/>
</dbReference>
<dbReference type="STRING" id="467705.SGO_0471"/>
<dbReference type="InterPro" id="IPR001387">
    <property type="entry name" value="Cro/C1-type_HTH"/>
</dbReference>
<dbReference type="Proteomes" id="UP000001131">
    <property type="component" value="Chromosome"/>
</dbReference>
<dbReference type="KEGG" id="sgo:SGO_0471"/>
<protein>
    <submittedName>
        <fullName evidence="3">DNA-binding protein</fullName>
    </submittedName>
</protein>
<dbReference type="eggNOG" id="COG1476">
    <property type="taxonomic scope" value="Bacteria"/>
</dbReference>